<organism evidence="2 3">
    <name type="scientific">Bacteroides pyogenes F0041</name>
    <dbReference type="NCBI Taxonomy" id="1321819"/>
    <lineage>
        <taxon>Bacteria</taxon>
        <taxon>Pseudomonadati</taxon>
        <taxon>Bacteroidota</taxon>
        <taxon>Bacteroidia</taxon>
        <taxon>Bacteroidales</taxon>
        <taxon>Bacteroidaceae</taxon>
        <taxon>Bacteroides</taxon>
    </lineage>
</organism>
<dbReference type="Proteomes" id="UP000016496">
    <property type="component" value="Unassembled WGS sequence"/>
</dbReference>
<gene>
    <name evidence="2" type="ORF">HMPREF1981_00032</name>
</gene>
<name>U2E4Y0_9BACE</name>
<dbReference type="HOGENOM" id="CLU_2912925_0_0_10"/>
<protein>
    <submittedName>
        <fullName evidence="2">Uncharacterized protein</fullName>
    </submittedName>
</protein>
<dbReference type="EMBL" id="AWSV01000003">
    <property type="protein sequence ID" value="ERI89242.1"/>
    <property type="molecule type" value="Genomic_DNA"/>
</dbReference>
<accession>U2E4Y0</accession>
<evidence type="ECO:0000313" key="3">
    <source>
        <dbReference type="Proteomes" id="UP000016496"/>
    </source>
</evidence>
<evidence type="ECO:0000313" key="2">
    <source>
        <dbReference type="EMBL" id="ERI89242.1"/>
    </source>
</evidence>
<dbReference type="AlphaFoldDB" id="U2E4Y0"/>
<reference evidence="2 3" key="1">
    <citation type="submission" date="2013-08" db="EMBL/GenBank/DDBJ databases">
        <authorList>
            <person name="Weinstock G."/>
            <person name="Sodergren E."/>
            <person name="Wylie T."/>
            <person name="Fulton L."/>
            <person name="Fulton R."/>
            <person name="Fronick C."/>
            <person name="O'Laughlin M."/>
            <person name="Godfrey J."/>
            <person name="Miner T."/>
            <person name="Herter B."/>
            <person name="Appelbaum E."/>
            <person name="Cordes M."/>
            <person name="Lek S."/>
            <person name="Wollam A."/>
            <person name="Pepin K.H."/>
            <person name="Palsikar V.B."/>
            <person name="Mitreva M."/>
            <person name="Wilson R.K."/>
        </authorList>
    </citation>
    <scope>NUCLEOTIDE SEQUENCE [LARGE SCALE GENOMIC DNA]</scope>
    <source>
        <strain evidence="2 3">F0041</strain>
    </source>
</reference>
<proteinExistence type="predicted"/>
<comment type="caution">
    <text evidence="2">The sequence shown here is derived from an EMBL/GenBank/DDBJ whole genome shotgun (WGS) entry which is preliminary data.</text>
</comment>
<feature type="region of interest" description="Disordered" evidence="1">
    <location>
        <begin position="1"/>
        <end position="22"/>
    </location>
</feature>
<sequence>MSGGFNVGRRKRTGESQAHETAAACSNTFRARLNDRIKGKKLFRLSASRLSMQGFMIELRR</sequence>
<evidence type="ECO:0000256" key="1">
    <source>
        <dbReference type="SAM" id="MobiDB-lite"/>
    </source>
</evidence>
<dbReference type="PATRIC" id="fig|1321819.3.peg.32"/>